<reference evidence="8 9" key="1">
    <citation type="submission" date="2012-05" db="EMBL/GenBank/DDBJ databases">
        <authorList>
            <person name="Harkins D.M."/>
            <person name="Madupu R."/>
            <person name="Durkin A.S."/>
            <person name="Torralba M."/>
            <person name="Methe B."/>
            <person name="Sutton G.G."/>
            <person name="Nelson K.E."/>
        </authorList>
    </citation>
    <scope>NUCLEOTIDE SEQUENCE [LARGE SCALE GENOMIC DNA]</scope>
    <source>
        <strain evidence="8 9">F0490</strain>
    </source>
</reference>
<dbReference type="PANTHER" id="PTHR30250">
    <property type="entry name" value="PST FAMILY PREDICTED COLANIC ACID TRANSPORTER"/>
    <property type="match status" value="1"/>
</dbReference>
<feature type="transmembrane region" description="Helical" evidence="7">
    <location>
        <begin position="265"/>
        <end position="287"/>
    </location>
</feature>
<evidence type="ECO:0000256" key="2">
    <source>
        <dbReference type="ARBA" id="ARBA00022475"/>
    </source>
</evidence>
<dbReference type="OrthoDB" id="3831435at2"/>
<evidence type="ECO:0000256" key="5">
    <source>
        <dbReference type="ARBA" id="ARBA00023136"/>
    </source>
</evidence>
<feature type="non-terminal residue" evidence="8">
    <location>
        <position position="451"/>
    </location>
</feature>
<keyword evidence="2" id="KW-1003">Cell membrane</keyword>
<feature type="transmembrane region" description="Helical" evidence="7">
    <location>
        <begin position="94"/>
        <end position="114"/>
    </location>
</feature>
<dbReference type="InterPro" id="IPR050833">
    <property type="entry name" value="Poly_Biosynth_Transport"/>
</dbReference>
<gene>
    <name evidence="8" type="ORF">HMPREF1317_2083</name>
</gene>
<dbReference type="Proteomes" id="UP000004578">
    <property type="component" value="Unassembled WGS sequence"/>
</dbReference>
<comment type="subcellular location">
    <subcellularLocation>
        <location evidence="1">Cell membrane</location>
        <topology evidence="1">Multi-pass membrane protein</topology>
    </subcellularLocation>
</comment>
<feature type="transmembrane region" description="Helical" evidence="7">
    <location>
        <begin position="126"/>
        <end position="151"/>
    </location>
</feature>
<sequence length="451" mass="46849">MRVSGTLRSGAARLRGRSPVLTAVMTLLSGTLAAQVIGFVLQIGIARTYSATDKGLFGIYGSVASLVVTVAAARFDLSVVLPRDDDGARVLVRLASRCIVVSSLLTSLACVVAASWVSSRYGSAELAAWLCGSGITVFALAQAANLQYWLTRKGRFGDIARSSVVRSLAVAGLQLVCGWAAGGGLNALIGATVVGQLIALAYVWGRGRDARAPGGPGAPTMGEMARRYRRMALLGGPNVLVDAVRNTGINLLIGSAAVASLGQFQLAWAVLQVPVALIVGSIGQVFLRTLSRTEPGRMGALVAVTMRRAVLGAAVPFGALYALAPWLFPVVFGAQWDQAGDFARSLVPWLAMMVVSSPVSNLFVVTDNQHRMLAFAVVYCAAPLAWLWLSPLDLAATVRVLGAGMAALLVVMVAMAWACAREFDRRGGLARGTGQPDNGGQGPSGGEGAPT</sequence>
<evidence type="ECO:0000256" key="6">
    <source>
        <dbReference type="SAM" id="MobiDB-lite"/>
    </source>
</evidence>
<feature type="transmembrane region" description="Helical" evidence="7">
    <location>
        <begin position="231"/>
        <end position="253"/>
    </location>
</feature>
<dbReference type="GO" id="GO:0005886">
    <property type="term" value="C:plasma membrane"/>
    <property type="evidence" value="ECO:0007669"/>
    <property type="project" value="UniProtKB-SubCell"/>
</dbReference>
<feature type="transmembrane region" description="Helical" evidence="7">
    <location>
        <begin position="163"/>
        <end position="181"/>
    </location>
</feature>
<evidence type="ECO:0000256" key="4">
    <source>
        <dbReference type="ARBA" id="ARBA00022989"/>
    </source>
</evidence>
<comment type="caution">
    <text evidence="8">The sequence shown here is derived from an EMBL/GenBank/DDBJ whole genome shotgun (WGS) entry which is preliminary data.</text>
</comment>
<feature type="transmembrane region" description="Helical" evidence="7">
    <location>
        <begin position="372"/>
        <end position="389"/>
    </location>
</feature>
<evidence type="ECO:0000256" key="7">
    <source>
        <dbReference type="SAM" id="Phobius"/>
    </source>
</evidence>
<name>J0XH15_9ACTO</name>
<evidence type="ECO:0000313" key="8">
    <source>
        <dbReference type="EMBL" id="EJF47986.1"/>
    </source>
</evidence>
<protein>
    <submittedName>
        <fullName evidence="8">Polysaccharide biosynthesis protein</fullName>
    </submittedName>
</protein>
<feature type="region of interest" description="Disordered" evidence="6">
    <location>
        <begin position="429"/>
        <end position="451"/>
    </location>
</feature>
<keyword evidence="5 7" id="KW-0472">Membrane</keyword>
<keyword evidence="4 7" id="KW-1133">Transmembrane helix</keyword>
<feature type="transmembrane region" description="Helical" evidence="7">
    <location>
        <begin position="401"/>
        <end position="420"/>
    </location>
</feature>
<keyword evidence="3 7" id="KW-0812">Transmembrane</keyword>
<evidence type="ECO:0000313" key="9">
    <source>
        <dbReference type="Proteomes" id="UP000004578"/>
    </source>
</evidence>
<feature type="transmembrane region" description="Helical" evidence="7">
    <location>
        <begin position="57"/>
        <end position="82"/>
    </location>
</feature>
<feature type="transmembrane region" description="Helical" evidence="7">
    <location>
        <begin position="20"/>
        <end position="45"/>
    </location>
</feature>
<organism evidence="8 9">
    <name type="scientific">Schaalia georgiae F0490</name>
    <dbReference type="NCBI Taxonomy" id="1125717"/>
    <lineage>
        <taxon>Bacteria</taxon>
        <taxon>Bacillati</taxon>
        <taxon>Actinomycetota</taxon>
        <taxon>Actinomycetes</taxon>
        <taxon>Actinomycetales</taxon>
        <taxon>Actinomycetaceae</taxon>
        <taxon>Schaalia</taxon>
    </lineage>
</organism>
<feature type="transmembrane region" description="Helical" evidence="7">
    <location>
        <begin position="346"/>
        <end position="365"/>
    </location>
</feature>
<proteinExistence type="predicted"/>
<accession>J0XH15</accession>
<dbReference type="EMBL" id="AKFS01000056">
    <property type="protein sequence ID" value="EJF47986.1"/>
    <property type="molecule type" value="Genomic_DNA"/>
</dbReference>
<evidence type="ECO:0000256" key="3">
    <source>
        <dbReference type="ARBA" id="ARBA00022692"/>
    </source>
</evidence>
<feature type="compositionally biased region" description="Gly residues" evidence="6">
    <location>
        <begin position="437"/>
        <end position="451"/>
    </location>
</feature>
<keyword evidence="9" id="KW-1185">Reference proteome</keyword>
<dbReference type="PANTHER" id="PTHR30250:SF11">
    <property type="entry name" value="O-ANTIGEN TRANSPORTER-RELATED"/>
    <property type="match status" value="1"/>
</dbReference>
<dbReference type="AlphaFoldDB" id="J0XH15"/>
<dbReference type="Pfam" id="PF13440">
    <property type="entry name" value="Polysacc_synt_3"/>
    <property type="match status" value="1"/>
</dbReference>
<feature type="transmembrane region" description="Helical" evidence="7">
    <location>
        <begin position="308"/>
        <end position="334"/>
    </location>
</feature>
<dbReference type="RefSeq" id="WP_005868130.1">
    <property type="nucleotide sequence ID" value="NZ_AKFS01000056.1"/>
</dbReference>
<evidence type="ECO:0000256" key="1">
    <source>
        <dbReference type="ARBA" id="ARBA00004651"/>
    </source>
</evidence>
<feature type="transmembrane region" description="Helical" evidence="7">
    <location>
        <begin position="187"/>
        <end position="205"/>
    </location>
</feature>